<gene>
    <name evidence="2" type="ORF">COW86_00785</name>
</gene>
<dbReference type="Pfam" id="PF13276">
    <property type="entry name" value="HTH_21"/>
    <property type="match status" value="1"/>
</dbReference>
<dbReference type="PROSITE" id="PS50994">
    <property type="entry name" value="INTEGRASE"/>
    <property type="match status" value="1"/>
</dbReference>
<dbReference type="NCBIfam" id="NF033516">
    <property type="entry name" value="transpos_IS3"/>
    <property type="match status" value="1"/>
</dbReference>
<protein>
    <submittedName>
        <fullName evidence="2">IS3 family transposase</fullName>
    </submittedName>
</protein>
<dbReference type="PANTHER" id="PTHR46889">
    <property type="entry name" value="TRANSPOSASE INSF FOR INSERTION SEQUENCE IS3B-RELATED"/>
    <property type="match status" value="1"/>
</dbReference>
<evidence type="ECO:0000313" key="2">
    <source>
        <dbReference type="EMBL" id="PIP75962.1"/>
    </source>
</evidence>
<dbReference type="Proteomes" id="UP000230159">
    <property type="component" value="Unassembled WGS sequence"/>
</dbReference>
<name>A0A2H0D1F1_9BACT</name>
<dbReference type="EMBL" id="PCTN01000032">
    <property type="protein sequence ID" value="PIP75962.1"/>
    <property type="molecule type" value="Genomic_DNA"/>
</dbReference>
<proteinExistence type="predicted"/>
<dbReference type="InterPro" id="IPR050900">
    <property type="entry name" value="Transposase_IS3/IS150/IS904"/>
</dbReference>
<organism evidence="2 3">
    <name type="scientific">Candidatus Kuenenbacteria bacterium CG22_combo_CG10-13_8_21_14_all_39_9</name>
    <dbReference type="NCBI Taxonomy" id="1974621"/>
    <lineage>
        <taxon>Bacteria</taxon>
        <taxon>Candidatus Kueneniibacteriota</taxon>
    </lineage>
</organism>
<sequence>MKRQAQLLDISRATLYYQPKENQQNIAIMNLIDEIYTELPFYGSRRVRKQLKIYHQIDIGREKIQRLMRLMGLEAIHPKKRTSFPGKGNKIYPYLLRGLTIDRPNHVWSTDITYVKLEQGWAYLIAIVDWFSRYVIDWQLSETLEIDFCLQTLKRSLNKNKPEIFNSDQDARFTSPQFTGILGSKQIKISMDSRGRYLDNIFTERLWRTVKYENIYLKHYQNVKEARDGLAEYFDFYNNKRFHSSLNDLAPAQVYFESRSRVGQPILIPHQLYLSNQISVS</sequence>
<dbReference type="InterPro" id="IPR048020">
    <property type="entry name" value="Transpos_IS3"/>
</dbReference>
<evidence type="ECO:0000259" key="1">
    <source>
        <dbReference type="PROSITE" id="PS50994"/>
    </source>
</evidence>
<dbReference type="AlphaFoldDB" id="A0A2H0D1F1"/>
<dbReference type="Pfam" id="PF00665">
    <property type="entry name" value="rve"/>
    <property type="match status" value="1"/>
</dbReference>
<evidence type="ECO:0000313" key="3">
    <source>
        <dbReference type="Proteomes" id="UP000230159"/>
    </source>
</evidence>
<dbReference type="InterPro" id="IPR025948">
    <property type="entry name" value="HTH-like_dom"/>
</dbReference>
<dbReference type="InterPro" id="IPR012337">
    <property type="entry name" value="RNaseH-like_sf"/>
</dbReference>
<dbReference type="Gene3D" id="3.30.420.10">
    <property type="entry name" value="Ribonuclease H-like superfamily/Ribonuclease H"/>
    <property type="match status" value="1"/>
</dbReference>
<accession>A0A2H0D1F1</accession>
<feature type="domain" description="Integrase catalytic" evidence="1">
    <location>
        <begin position="100"/>
        <end position="259"/>
    </location>
</feature>
<dbReference type="GO" id="GO:0015074">
    <property type="term" value="P:DNA integration"/>
    <property type="evidence" value="ECO:0007669"/>
    <property type="project" value="InterPro"/>
</dbReference>
<dbReference type="InterPro" id="IPR001584">
    <property type="entry name" value="Integrase_cat-core"/>
</dbReference>
<dbReference type="GO" id="GO:0003676">
    <property type="term" value="F:nucleic acid binding"/>
    <property type="evidence" value="ECO:0007669"/>
    <property type="project" value="InterPro"/>
</dbReference>
<comment type="caution">
    <text evidence="2">The sequence shown here is derived from an EMBL/GenBank/DDBJ whole genome shotgun (WGS) entry which is preliminary data.</text>
</comment>
<dbReference type="InterPro" id="IPR036397">
    <property type="entry name" value="RNaseH_sf"/>
</dbReference>
<reference evidence="2 3" key="1">
    <citation type="submission" date="2017-09" db="EMBL/GenBank/DDBJ databases">
        <title>Depth-based differentiation of microbial function through sediment-hosted aquifers and enrichment of novel symbionts in the deep terrestrial subsurface.</title>
        <authorList>
            <person name="Probst A.J."/>
            <person name="Ladd B."/>
            <person name="Jarett J.K."/>
            <person name="Geller-Mcgrath D.E."/>
            <person name="Sieber C.M."/>
            <person name="Emerson J.B."/>
            <person name="Anantharaman K."/>
            <person name="Thomas B.C."/>
            <person name="Malmstrom R."/>
            <person name="Stieglmeier M."/>
            <person name="Klingl A."/>
            <person name="Woyke T."/>
            <person name="Ryan C.M."/>
            <person name="Banfield J.F."/>
        </authorList>
    </citation>
    <scope>NUCLEOTIDE SEQUENCE [LARGE SCALE GENOMIC DNA]</scope>
    <source>
        <strain evidence="2">CG22_combo_CG10-13_8_21_14_all_39_9</strain>
    </source>
</reference>
<dbReference type="SUPFAM" id="SSF53098">
    <property type="entry name" value="Ribonuclease H-like"/>
    <property type="match status" value="1"/>
</dbReference>
<dbReference type="PANTHER" id="PTHR46889:SF4">
    <property type="entry name" value="TRANSPOSASE INSO FOR INSERTION SEQUENCE ELEMENT IS911B-RELATED"/>
    <property type="match status" value="1"/>
</dbReference>
<dbReference type="Pfam" id="PF13333">
    <property type="entry name" value="rve_2"/>
    <property type="match status" value="1"/>
</dbReference>